<protein>
    <recommendedName>
        <fullName evidence="4">Peptidyl-prolyl cis-trans isomerase</fullName>
        <shortName evidence="4">PPIase</shortName>
        <ecNumber evidence="4">5.2.1.8</ecNumber>
    </recommendedName>
</protein>
<dbReference type="PANTHER" id="PTHR45625:SF4">
    <property type="entry name" value="PEPTIDYLPROLYL ISOMERASE DOMAIN AND WD REPEAT-CONTAINING PROTEIN 1"/>
    <property type="match status" value="1"/>
</dbReference>
<dbReference type="PANTHER" id="PTHR45625">
    <property type="entry name" value="PEPTIDYL-PROLYL CIS-TRANS ISOMERASE-RELATED"/>
    <property type="match status" value="1"/>
</dbReference>
<evidence type="ECO:0000313" key="8">
    <source>
        <dbReference type="EMBL" id="ACY18961.1"/>
    </source>
</evidence>
<dbReference type="InterPro" id="IPR029000">
    <property type="entry name" value="Cyclophilin-like_dom_sf"/>
</dbReference>
<evidence type="ECO:0000313" key="9">
    <source>
        <dbReference type="Proteomes" id="UP000001880"/>
    </source>
</evidence>
<dbReference type="STRING" id="502025.Hoch_6492"/>
<dbReference type="EMBL" id="CP001804">
    <property type="protein sequence ID" value="ACY18961.1"/>
    <property type="molecule type" value="Genomic_DNA"/>
</dbReference>
<evidence type="ECO:0000256" key="5">
    <source>
        <dbReference type="SAM" id="Coils"/>
    </source>
</evidence>
<dbReference type="PRINTS" id="PR00153">
    <property type="entry name" value="CSAPPISMRASE"/>
</dbReference>
<keyword evidence="3 4" id="KW-0413">Isomerase</keyword>
<dbReference type="PROSITE" id="PS00170">
    <property type="entry name" value="CSA_PPIASE_1"/>
    <property type="match status" value="1"/>
</dbReference>
<evidence type="ECO:0000256" key="3">
    <source>
        <dbReference type="ARBA" id="ARBA00023235"/>
    </source>
</evidence>
<feature type="region of interest" description="Disordered" evidence="6">
    <location>
        <begin position="267"/>
        <end position="287"/>
    </location>
</feature>
<name>D0LQF2_HALO1</name>
<accession>D0LQF2</accession>
<proteinExistence type="inferred from homology"/>
<feature type="region of interest" description="Disordered" evidence="6">
    <location>
        <begin position="84"/>
        <end position="104"/>
    </location>
</feature>
<comment type="function">
    <text evidence="4">PPIases accelerate the folding of proteins. It catalyzes the cis-trans isomerization of proline imidic peptide bonds in oligopeptides.</text>
</comment>
<feature type="chain" id="PRO_5003011460" description="Peptidyl-prolyl cis-trans isomerase" evidence="4">
    <location>
        <begin position="23"/>
        <end position="287"/>
    </location>
</feature>
<dbReference type="Gene3D" id="1.20.1270.70">
    <property type="entry name" value="Designed single chain three-helix bundle"/>
    <property type="match status" value="1"/>
</dbReference>
<dbReference type="EC" id="5.2.1.8" evidence="4"/>
<dbReference type="InterPro" id="IPR044666">
    <property type="entry name" value="Cyclophilin_A-like"/>
</dbReference>
<keyword evidence="5" id="KW-0175">Coiled coil</keyword>
<dbReference type="Gene3D" id="2.40.100.10">
    <property type="entry name" value="Cyclophilin-like"/>
    <property type="match status" value="1"/>
</dbReference>
<comment type="similarity">
    <text evidence="1 4">Belongs to the cyclophilin-type PPIase family.</text>
</comment>
<dbReference type="RefSeq" id="WP_012831553.1">
    <property type="nucleotide sequence ID" value="NC_013440.1"/>
</dbReference>
<reference evidence="8 9" key="1">
    <citation type="journal article" date="2010" name="Stand. Genomic Sci.">
        <title>Complete genome sequence of Haliangium ochraceum type strain (SMP-2).</title>
        <authorList>
            <consortium name="US DOE Joint Genome Institute (JGI-PGF)"/>
            <person name="Ivanova N."/>
            <person name="Daum C."/>
            <person name="Lang E."/>
            <person name="Abt B."/>
            <person name="Kopitz M."/>
            <person name="Saunders E."/>
            <person name="Lapidus A."/>
            <person name="Lucas S."/>
            <person name="Glavina Del Rio T."/>
            <person name="Nolan M."/>
            <person name="Tice H."/>
            <person name="Copeland A."/>
            <person name="Cheng J.F."/>
            <person name="Chen F."/>
            <person name="Bruce D."/>
            <person name="Goodwin L."/>
            <person name="Pitluck S."/>
            <person name="Mavromatis K."/>
            <person name="Pati A."/>
            <person name="Mikhailova N."/>
            <person name="Chen A."/>
            <person name="Palaniappan K."/>
            <person name="Land M."/>
            <person name="Hauser L."/>
            <person name="Chang Y.J."/>
            <person name="Jeffries C.D."/>
            <person name="Detter J.C."/>
            <person name="Brettin T."/>
            <person name="Rohde M."/>
            <person name="Goker M."/>
            <person name="Bristow J."/>
            <person name="Markowitz V."/>
            <person name="Eisen J.A."/>
            <person name="Hugenholtz P."/>
            <person name="Kyrpides N.C."/>
            <person name="Klenk H.P."/>
        </authorList>
    </citation>
    <scope>NUCLEOTIDE SEQUENCE [LARGE SCALE GENOMIC DNA]</scope>
    <source>
        <strain evidence="9">DSM 14365 / CIP 107738 / JCM 11303 / AJ 13395 / SMP-2</strain>
    </source>
</reference>
<organism evidence="8 9">
    <name type="scientific">Haliangium ochraceum (strain DSM 14365 / JCM 11303 / SMP-2)</name>
    <dbReference type="NCBI Taxonomy" id="502025"/>
    <lineage>
        <taxon>Bacteria</taxon>
        <taxon>Pseudomonadati</taxon>
        <taxon>Myxococcota</taxon>
        <taxon>Polyangia</taxon>
        <taxon>Haliangiales</taxon>
        <taxon>Kofleriaceae</taxon>
        <taxon>Haliangium</taxon>
    </lineage>
</organism>
<feature type="domain" description="PPIase cyclophilin-type" evidence="7">
    <location>
        <begin position="121"/>
        <end position="283"/>
    </location>
</feature>
<dbReference type="GO" id="GO:0006457">
    <property type="term" value="P:protein folding"/>
    <property type="evidence" value="ECO:0007669"/>
    <property type="project" value="InterPro"/>
</dbReference>
<evidence type="ECO:0000259" key="7">
    <source>
        <dbReference type="PROSITE" id="PS50072"/>
    </source>
</evidence>
<sequence length="287" mass="30936">MKSRIIATILAAALSTLTACGAASSKRLEARVSALESDTRNLDELEARVDAIDERTAALVGTAERLDAIESALADIHSQLAARGDSDASLPDPLPTDELRPPTASDLDGYVRDLPGQGPLMATFDTSAGTIHCTLYGDETPMTVANFVGLARGLKAWRHPRTKKITREPLYDGVIFHRVIPDFMIQTGDPIGTGSGWPGYKFDNEIRANLRHDKPGILSMANSGPGTNGSQFFITETATPHLMGKHTVFGHCRDIDIIKKIARVDAGPRDRPTKDVTIRSVTISRGP</sequence>
<keyword evidence="4" id="KW-0732">Signal</keyword>
<evidence type="ECO:0000256" key="4">
    <source>
        <dbReference type="RuleBase" id="RU363019"/>
    </source>
</evidence>
<dbReference type="HOGENOM" id="CLU_012062_16_3_7"/>
<dbReference type="AlphaFoldDB" id="D0LQF2"/>
<evidence type="ECO:0000256" key="2">
    <source>
        <dbReference type="ARBA" id="ARBA00023110"/>
    </source>
</evidence>
<dbReference type="InterPro" id="IPR020892">
    <property type="entry name" value="Cyclophilin-type_PPIase_CS"/>
</dbReference>
<dbReference type="KEGG" id="hoh:Hoch_6492"/>
<keyword evidence="9" id="KW-1185">Reference proteome</keyword>
<dbReference type="Proteomes" id="UP000001880">
    <property type="component" value="Chromosome"/>
</dbReference>
<dbReference type="Pfam" id="PF00160">
    <property type="entry name" value="Pro_isomerase"/>
    <property type="match status" value="1"/>
</dbReference>
<evidence type="ECO:0000256" key="6">
    <source>
        <dbReference type="SAM" id="MobiDB-lite"/>
    </source>
</evidence>
<dbReference type="SUPFAM" id="SSF50891">
    <property type="entry name" value="Cyclophilin-like"/>
    <property type="match status" value="1"/>
</dbReference>
<dbReference type="PROSITE" id="PS51257">
    <property type="entry name" value="PROKAR_LIPOPROTEIN"/>
    <property type="match status" value="1"/>
</dbReference>
<comment type="catalytic activity">
    <reaction evidence="4">
        <text>[protein]-peptidylproline (omega=180) = [protein]-peptidylproline (omega=0)</text>
        <dbReference type="Rhea" id="RHEA:16237"/>
        <dbReference type="Rhea" id="RHEA-COMP:10747"/>
        <dbReference type="Rhea" id="RHEA-COMP:10748"/>
        <dbReference type="ChEBI" id="CHEBI:83833"/>
        <dbReference type="ChEBI" id="CHEBI:83834"/>
        <dbReference type="EC" id="5.2.1.8"/>
    </reaction>
</comment>
<dbReference type="GO" id="GO:0003755">
    <property type="term" value="F:peptidyl-prolyl cis-trans isomerase activity"/>
    <property type="evidence" value="ECO:0007669"/>
    <property type="project" value="UniProtKB-UniRule"/>
</dbReference>
<evidence type="ECO:0000256" key="1">
    <source>
        <dbReference type="ARBA" id="ARBA00007365"/>
    </source>
</evidence>
<dbReference type="CDD" id="cd00317">
    <property type="entry name" value="cyclophilin"/>
    <property type="match status" value="1"/>
</dbReference>
<keyword evidence="2 4" id="KW-0697">Rotamase</keyword>
<feature type="coiled-coil region" evidence="5">
    <location>
        <begin position="25"/>
        <end position="55"/>
    </location>
</feature>
<gene>
    <name evidence="8" type="ordered locus">Hoch_6492</name>
</gene>
<dbReference type="PROSITE" id="PS50072">
    <property type="entry name" value="CSA_PPIASE_2"/>
    <property type="match status" value="1"/>
</dbReference>
<dbReference type="InterPro" id="IPR002130">
    <property type="entry name" value="Cyclophilin-type_PPIase_dom"/>
</dbReference>
<dbReference type="eggNOG" id="COG0652">
    <property type="taxonomic scope" value="Bacteria"/>
</dbReference>
<feature type="compositionally biased region" description="Basic and acidic residues" evidence="6">
    <location>
        <begin position="267"/>
        <end position="277"/>
    </location>
</feature>
<feature type="signal peptide" evidence="4">
    <location>
        <begin position="1"/>
        <end position="22"/>
    </location>
</feature>